<dbReference type="VEuPathDB" id="FungiDB:sscle_08g064390"/>
<gene>
    <name evidence="1" type="ORF">sscle_08g064390</name>
</gene>
<evidence type="ECO:0000313" key="1">
    <source>
        <dbReference type="EMBL" id="APA11669.1"/>
    </source>
</evidence>
<reference evidence="2" key="1">
    <citation type="journal article" date="2017" name="Genome Biol. Evol.">
        <title>The complete genome sequence of the phytopathogenic fungus Sclerotinia sclerotiorum reveals insights into the genome architecture of broad host range pathogens.</title>
        <authorList>
            <person name="Derbyshire M."/>
            <person name="Denton-Giles M."/>
            <person name="Hegedus D."/>
            <person name="Seifbarghy S."/>
            <person name="Rollins J."/>
            <person name="van Kan J."/>
            <person name="Seidl M.F."/>
            <person name="Faino L."/>
            <person name="Mbengue M."/>
            <person name="Navaud O."/>
            <person name="Raffaele S."/>
            <person name="Hammond-Kosack K."/>
            <person name="Heard S."/>
            <person name="Oliver R."/>
        </authorList>
    </citation>
    <scope>NUCLEOTIDE SEQUENCE [LARGE SCALE GENOMIC DNA]</scope>
    <source>
        <strain evidence="2">ATCC 18683 / 1980 / Ss-1</strain>
    </source>
</reference>
<organism evidence="1 2">
    <name type="scientific">Sclerotinia sclerotiorum (strain ATCC 18683 / 1980 / Ss-1)</name>
    <name type="common">White mold</name>
    <name type="synonym">Whetzelinia sclerotiorum</name>
    <dbReference type="NCBI Taxonomy" id="665079"/>
    <lineage>
        <taxon>Eukaryota</taxon>
        <taxon>Fungi</taxon>
        <taxon>Dikarya</taxon>
        <taxon>Ascomycota</taxon>
        <taxon>Pezizomycotina</taxon>
        <taxon>Leotiomycetes</taxon>
        <taxon>Helotiales</taxon>
        <taxon>Sclerotiniaceae</taxon>
        <taxon>Sclerotinia</taxon>
    </lineage>
</organism>
<name>A0A1D9Q9U6_SCLS1</name>
<proteinExistence type="predicted"/>
<dbReference type="KEGG" id="ssl:SS1G_05128"/>
<protein>
    <submittedName>
        <fullName evidence="1">Uncharacterized protein</fullName>
    </submittedName>
</protein>
<dbReference type="OrthoDB" id="3783539at2759"/>
<dbReference type="RefSeq" id="XP_001593700.1">
    <property type="nucleotide sequence ID" value="XM_001593650.1"/>
</dbReference>
<sequence>MPVQSIDCSYRYINEKRLKALMRRLFPWHERRFQRVVRWILIDVPRDLTEEEIESCQY</sequence>
<dbReference type="Proteomes" id="UP000177798">
    <property type="component" value="Chromosome 8"/>
</dbReference>
<accession>A0A1D9Q9U6</accession>
<evidence type="ECO:0000313" key="2">
    <source>
        <dbReference type="Proteomes" id="UP000177798"/>
    </source>
</evidence>
<dbReference type="AlphaFoldDB" id="A0A1D9Q9U6"/>
<dbReference type="EMBL" id="CP017821">
    <property type="protein sequence ID" value="APA11669.1"/>
    <property type="molecule type" value="Genomic_DNA"/>
</dbReference>